<dbReference type="EMBL" id="CAADJA010000002">
    <property type="protein sequence ID" value="VFS52535.1"/>
    <property type="molecule type" value="Genomic_DNA"/>
</dbReference>
<dbReference type="Proteomes" id="UP000373449">
    <property type="component" value="Unassembled WGS sequence"/>
</dbReference>
<proteinExistence type="predicted"/>
<reference evidence="1 2" key="1">
    <citation type="submission" date="2019-03" db="EMBL/GenBank/DDBJ databases">
        <authorList>
            <consortium name="Pathogen Informatics"/>
        </authorList>
    </citation>
    <scope>NUCLEOTIDE SEQUENCE [LARGE SCALE GENOMIC DNA]</scope>
    <source>
        <strain evidence="1 2">NCTC12282</strain>
    </source>
</reference>
<protein>
    <submittedName>
        <fullName evidence="1">Uncharacterized protein</fullName>
    </submittedName>
</protein>
<sequence>MWQVRLGKHNVMNSLPYGAGLTKGTYPFIPPVDPFRPELDDDHSRMWVNMPSMISSAFPILWTR</sequence>
<organism evidence="1 2">
    <name type="scientific">Budvicia aquatica</name>
    <dbReference type="NCBI Taxonomy" id="82979"/>
    <lineage>
        <taxon>Bacteria</taxon>
        <taxon>Pseudomonadati</taxon>
        <taxon>Pseudomonadota</taxon>
        <taxon>Gammaproteobacteria</taxon>
        <taxon>Enterobacterales</taxon>
        <taxon>Budviciaceae</taxon>
        <taxon>Budvicia</taxon>
    </lineage>
</organism>
<evidence type="ECO:0000313" key="1">
    <source>
        <dbReference type="EMBL" id="VFS52535.1"/>
    </source>
</evidence>
<dbReference type="AlphaFoldDB" id="A0A484ZW14"/>
<evidence type="ECO:0000313" key="2">
    <source>
        <dbReference type="Proteomes" id="UP000373449"/>
    </source>
</evidence>
<accession>A0A484ZW14</accession>
<gene>
    <name evidence="1" type="ORF">NCTC12282_05869</name>
</gene>
<name>A0A484ZW14_9GAMM</name>